<name>A0ABY8P3E9_9GAMM</name>
<dbReference type="EMBL" id="CP123759">
    <property type="protein sequence ID" value="WGO83752.1"/>
    <property type="molecule type" value="Genomic_DNA"/>
</dbReference>
<dbReference type="InterPro" id="IPR051400">
    <property type="entry name" value="HAD-like_hydrolase"/>
</dbReference>
<proteinExistence type="predicted"/>
<dbReference type="PANTHER" id="PTHR46470">
    <property type="entry name" value="N-ACYLNEURAMINATE-9-PHOSPHATASE"/>
    <property type="match status" value="1"/>
</dbReference>
<protein>
    <submittedName>
        <fullName evidence="5">5-amino-6-(5-phospho-D-ribitylamino)uracil phosphatase YigB</fullName>
        <ecNumber evidence="5">3.1.3.104</ecNumber>
    </submittedName>
</protein>
<dbReference type="Gene3D" id="1.20.120.1600">
    <property type="match status" value="1"/>
</dbReference>
<comment type="cofactor">
    <cofactor evidence="1">
        <name>Mg(2+)</name>
        <dbReference type="ChEBI" id="CHEBI:18420"/>
    </cofactor>
</comment>
<dbReference type="PANTHER" id="PTHR46470:SF4">
    <property type="entry name" value="5-AMINO-6-(5-PHOSPHO-D-RIBITYLAMINO)URACIL PHOSPHATASE YIGB"/>
    <property type="match status" value="1"/>
</dbReference>
<dbReference type="Proteomes" id="UP001231859">
    <property type="component" value="Chromosome"/>
</dbReference>
<dbReference type="InterPro" id="IPR036412">
    <property type="entry name" value="HAD-like_sf"/>
</dbReference>
<evidence type="ECO:0000256" key="4">
    <source>
        <dbReference type="ARBA" id="ARBA00022842"/>
    </source>
</evidence>
<evidence type="ECO:0000256" key="3">
    <source>
        <dbReference type="ARBA" id="ARBA00022801"/>
    </source>
</evidence>
<dbReference type="InterPro" id="IPR023214">
    <property type="entry name" value="HAD_sf"/>
</dbReference>
<dbReference type="Pfam" id="PF00702">
    <property type="entry name" value="Hydrolase"/>
    <property type="match status" value="1"/>
</dbReference>
<dbReference type="SUPFAM" id="SSF56784">
    <property type="entry name" value="HAD-like"/>
    <property type="match status" value="1"/>
</dbReference>
<keyword evidence="3 5" id="KW-0378">Hydrolase</keyword>
<dbReference type="NCBIfam" id="TIGR01549">
    <property type="entry name" value="HAD-SF-IA-v1"/>
    <property type="match status" value="1"/>
</dbReference>
<dbReference type="RefSeq" id="WP_280938629.1">
    <property type="nucleotide sequence ID" value="NZ_CP123759.1"/>
</dbReference>
<evidence type="ECO:0000313" key="6">
    <source>
        <dbReference type="Proteomes" id="UP001231859"/>
    </source>
</evidence>
<dbReference type="SFLD" id="SFLDS00003">
    <property type="entry name" value="Haloacid_Dehalogenase"/>
    <property type="match status" value="1"/>
</dbReference>
<dbReference type="Gene3D" id="3.40.50.1000">
    <property type="entry name" value="HAD superfamily/HAD-like"/>
    <property type="match status" value="1"/>
</dbReference>
<accession>A0ABY8P3E9</accession>
<dbReference type="InterPro" id="IPR006439">
    <property type="entry name" value="HAD-SF_hydro_IA"/>
</dbReference>
<sequence length="238" mass="27050">MRFYRQLAPIAAITFDLDNTLYDNRPVIDKTEQELLNFIRCYDHCFGKLQCADLKNYQTLIVKQYPEIYHNVTQWRWLAVQALLCDYGYDRERSAGGADDIMAHFSYWRSQIVIPELTHQTLSTLAEKVPLAAITNGNADPYACGLGDYFQFVLKAGPDGRAKPYSDMYYLAAQKFNIVLDKILHVGDDLTTDIQGALQSGMQACWININNSNLQTAHEYDILPHVEITGLASLITLI</sequence>
<gene>
    <name evidence="5" type="primary">yigB</name>
    <name evidence="5" type="ORF">QG404_02185</name>
</gene>
<evidence type="ECO:0000313" key="5">
    <source>
        <dbReference type="EMBL" id="WGO83752.1"/>
    </source>
</evidence>
<organism evidence="5 6">
    <name type="scientific">Arsenophonus apicola</name>
    <dbReference type="NCBI Taxonomy" id="2879119"/>
    <lineage>
        <taxon>Bacteria</taxon>
        <taxon>Pseudomonadati</taxon>
        <taxon>Pseudomonadota</taxon>
        <taxon>Gammaproteobacteria</taxon>
        <taxon>Enterobacterales</taxon>
        <taxon>Morganellaceae</taxon>
        <taxon>Arsenophonus</taxon>
    </lineage>
</organism>
<keyword evidence="4" id="KW-0460">Magnesium</keyword>
<keyword evidence="2" id="KW-0479">Metal-binding</keyword>
<evidence type="ECO:0000256" key="1">
    <source>
        <dbReference type="ARBA" id="ARBA00001946"/>
    </source>
</evidence>
<dbReference type="EC" id="3.1.3.104" evidence="5"/>
<evidence type="ECO:0000256" key="2">
    <source>
        <dbReference type="ARBA" id="ARBA00022723"/>
    </source>
</evidence>
<keyword evidence="6" id="KW-1185">Reference proteome</keyword>
<reference evidence="5 6" key="1">
    <citation type="submission" date="2023-04" db="EMBL/GenBank/DDBJ databases">
        <title>Genome dynamics across the evolutionary transition to endosymbiosis.</title>
        <authorList>
            <person name="Siozios S."/>
            <person name="Nadal-Jimenez P."/>
            <person name="Azagi T."/>
            <person name="Sprong H."/>
            <person name="Frost C.L."/>
            <person name="Parratt S.R."/>
            <person name="Taylor G."/>
            <person name="Brettell L."/>
            <person name="Lew K.C."/>
            <person name="Croft L."/>
            <person name="King K.C."/>
            <person name="Brockhurst M.A."/>
            <person name="Hypsa V."/>
            <person name="Novakova E."/>
            <person name="Darby A.C."/>
            <person name="Hurst G.D.D."/>
        </authorList>
    </citation>
    <scope>NUCLEOTIDE SEQUENCE [LARGE SCALE GENOMIC DNA]</scope>
    <source>
        <strain evidence="6">aApi_AU</strain>
    </source>
</reference>
<dbReference type="GO" id="GO:0043726">
    <property type="term" value="F:5-amino-6-(5-phosphoribitylamino)uracil phosphatase activity"/>
    <property type="evidence" value="ECO:0007669"/>
    <property type="project" value="UniProtKB-EC"/>
</dbReference>
<dbReference type="SFLD" id="SFLDG01129">
    <property type="entry name" value="C1.5:_HAD__Beta-PGM__Phosphata"/>
    <property type="match status" value="1"/>
</dbReference>
<dbReference type="NCBIfam" id="NF008018">
    <property type="entry name" value="PRK10748.1"/>
    <property type="match status" value="1"/>
</dbReference>